<proteinExistence type="predicted"/>
<accession>A0A9W7EER6</accession>
<dbReference type="OrthoDB" id="10535957at2759"/>
<keyword evidence="2" id="KW-0732">Signal</keyword>
<feature type="signal peptide" evidence="2">
    <location>
        <begin position="1"/>
        <end position="22"/>
    </location>
</feature>
<name>A0A9W7EER6_9STRA</name>
<organism evidence="3 4">
    <name type="scientific">Triparma laevis f. longispina</name>
    <dbReference type="NCBI Taxonomy" id="1714387"/>
    <lineage>
        <taxon>Eukaryota</taxon>
        <taxon>Sar</taxon>
        <taxon>Stramenopiles</taxon>
        <taxon>Ochrophyta</taxon>
        <taxon>Bolidophyceae</taxon>
        <taxon>Parmales</taxon>
        <taxon>Triparmaceae</taxon>
        <taxon>Triparma</taxon>
    </lineage>
</organism>
<dbReference type="AlphaFoldDB" id="A0A9W7EER6"/>
<reference evidence="4" key="1">
    <citation type="journal article" date="2023" name="Commun. Biol.">
        <title>Genome analysis of Parmales, the sister group of diatoms, reveals the evolutionary specialization of diatoms from phago-mixotrophs to photoautotrophs.</title>
        <authorList>
            <person name="Ban H."/>
            <person name="Sato S."/>
            <person name="Yoshikawa S."/>
            <person name="Yamada K."/>
            <person name="Nakamura Y."/>
            <person name="Ichinomiya M."/>
            <person name="Sato N."/>
            <person name="Blanc-Mathieu R."/>
            <person name="Endo H."/>
            <person name="Kuwata A."/>
            <person name="Ogata H."/>
        </authorList>
    </citation>
    <scope>NUCLEOTIDE SEQUENCE [LARGE SCALE GENOMIC DNA]</scope>
    <source>
        <strain evidence="4">NIES 3700</strain>
    </source>
</reference>
<dbReference type="Proteomes" id="UP001165122">
    <property type="component" value="Unassembled WGS sequence"/>
</dbReference>
<feature type="non-terminal residue" evidence="3">
    <location>
        <position position="86"/>
    </location>
</feature>
<gene>
    <name evidence="3" type="ORF">TrLO_g2591</name>
</gene>
<protein>
    <submittedName>
        <fullName evidence="3">Uncharacterized protein</fullName>
    </submittedName>
</protein>
<feature type="compositionally biased region" description="Polar residues" evidence="1">
    <location>
        <begin position="64"/>
        <end position="86"/>
    </location>
</feature>
<dbReference type="EMBL" id="BRXW01000894">
    <property type="protein sequence ID" value="GMH78514.1"/>
    <property type="molecule type" value="Genomic_DNA"/>
</dbReference>
<evidence type="ECO:0000313" key="3">
    <source>
        <dbReference type="EMBL" id="GMH78514.1"/>
    </source>
</evidence>
<evidence type="ECO:0000256" key="1">
    <source>
        <dbReference type="SAM" id="MobiDB-lite"/>
    </source>
</evidence>
<evidence type="ECO:0000256" key="2">
    <source>
        <dbReference type="SAM" id="SignalP"/>
    </source>
</evidence>
<evidence type="ECO:0000313" key="4">
    <source>
        <dbReference type="Proteomes" id="UP001165122"/>
    </source>
</evidence>
<sequence length="86" mass="8987">MPPPALSLHSIFLLFLVQTSLAKEVQDRRRTTSGGDGGGDGSGTSSPDYSGICNDGNDWLPDLSVTTPDGQTMTCSQGASYYSSPD</sequence>
<feature type="chain" id="PRO_5040774926" evidence="2">
    <location>
        <begin position="23"/>
        <end position="86"/>
    </location>
</feature>
<keyword evidence="4" id="KW-1185">Reference proteome</keyword>
<comment type="caution">
    <text evidence="3">The sequence shown here is derived from an EMBL/GenBank/DDBJ whole genome shotgun (WGS) entry which is preliminary data.</text>
</comment>
<feature type="region of interest" description="Disordered" evidence="1">
    <location>
        <begin position="25"/>
        <end position="86"/>
    </location>
</feature>